<evidence type="ECO:0000313" key="1">
    <source>
        <dbReference type="EMBL" id="CEG47099.1"/>
    </source>
</evidence>
<reference evidence="2" key="1">
    <citation type="submission" date="2014-09" db="EMBL/GenBank/DDBJ databases">
        <authorList>
            <person name="Sharma Rahul"/>
            <person name="Thines Marco"/>
        </authorList>
    </citation>
    <scope>NUCLEOTIDE SEQUENCE [LARGE SCALE GENOMIC DNA]</scope>
</reference>
<dbReference type="AlphaFoldDB" id="A0A0N7L7H6"/>
<name>A0A0N7L7H6_PLAHL</name>
<organism evidence="1 2">
    <name type="scientific">Plasmopara halstedii</name>
    <name type="common">Downy mildew of sunflower</name>
    <dbReference type="NCBI Taxonomy" id="4781"/>
    <lineage>
        <taxon>Eukaryota</taxon>
        <taxon>Sar</taxon>
        <taxon>Stramenopiles</taxon>
        <taxon>Oomycota</taxon>
        <taxon>Peronosporomycetes</taxon>
        <taxon>Peronosporales</taxon>
        <taxon>Peronosporaceae</taxon>
        <taxon>Plasmopara</taxon>
    </lineage>
</organism>
<accession>A0A0N7L7H6</accession>
<protein>
    <submittedName>
        <fullName evidence="1">Uncharacterized protein</fullName>
    </submittedName>
</protein>
<dbReference type="GeneID" id="36398808"/>
<dbReference type="EMBL" id="CCYD01002371">
    <property type="protein sequence ID" value="CEG47099.1"/>
    <property type="molecule type" value="Genomic_DNA"/>
</dbReference>
<dbReference type="RefSeq" id="XP_024583468.1">
    <property type="nucleotide sequence ID" value="XM_024718029.1"/>
</dbReference>
<proteinExistence type="predicted"/>
<evidence type="ECO:0000313" key="2">
    <source>
        <dbReference type="Proteomes" id="UP000054928"/>
    </source>
</evidence>
<dbReference type="Proteomes" id="UP000054928">
    <property type="component" value="Unassembled WGS sequence"/>
</dbReference>
<sequence>MACTTQERRTWGPMVDELMLPVSEHDKDSVMREVDVDPLSTGQELSTFCKARRPA</sequence>
<keyword evidence="2" id="KW-1185">Reference proteome</keyword>